<dbReference type="GO" id="GO:0005737">
    <property type="term" value="C:cytoplasm"/>
    <property type="evidence" value="ECO:0007669"/>
    <property type="project" value="GOC"/>
</dbReference>
<dbReference type="Pfam" id="PF04628">
    <property type="entry name" value="Sedlin_N"/>
    <property type="match status" value="1"/>
</dbReference>
<sequence>MSNYTFLIIGKNDNPLYEKENAYVNQYIVHSSLDIVEEHVWKSNNMYLKVIDKHNKFNISSYVTASHIKFMLLHEKKDEDAIRNFFVEVHDLYLKILLNPFYAYNSPITSTAFDNKVKKLGTKYFN</sequence>
<dbReference type="GO" id="GO:0006888">
    <property type="term" value="P:endoplasmic reticulum to Golgi vesicle-mediated transport"/>
    <property type="evidence" value="ECO:0007669"/>
    <property type="project" value="InterPro"/>
</dbReference>
<dbReference type="OrthoDB" id="10252102at2759"/>
<evidence type="ECO:0000313" key="2">
    <source>
        <dbReference type="Proteomes" id="UP000695562"/>
    </source>
</evidence>
<gene>
    <name evidence="1" type="ORF">CYY_010309</name>
</gene>
<dbReference type="CDD" id="cd14825">
    <property type="entry name" value="TRAPPC2_sedlin"/>
    <property type="match status" value="1"/>
</dbReference>
<dbReference type="InterPro" id="IPR011012">
    <property type="entry name" value="Longin-like_dom_sf"/>
</dbReference>
<proteinExistence type="predicted"/>
<reference evidence="1" key="1">
    <citation type="submission" date="2020-01" db="EMBL/GenBank/DDBJ databases">
        <title>Development of genomics and gene disruption for Polysphondylium violaceum indicates a role for the polyketide synthase stlB in stalk morphogenesis.</title>
        <authorList>
            <person name="Narita B."/>
            <person name="Kawabe Y."/>
            <person name="Kin K."/>
            <person name="Saito T."/>
            <person name="Gibbs R."/>
            <person name="Kuspa A."/>
            <person name="Muzny D."/>
            <person name="Queller D."/>
            <person name="Richards S."/>
            <person name="Strassman J."/>
            <person name="Sucgang R."/>
            <person name="Worley K."/>
            <person name="Schaap P."/>
        </authorList>
    </citation>
    <scope>NUCLEOTIDE SEQUENCE</scope>
    <source>
        <strain evidence="1">QSvi11</strain>
    </source>
</reference>
<comment type="caution">
    <text evidence="1">The sequence shown here is derived from an EMBL/GenBank/DDBJ whole genome shotgun (WGS) entry which is preliminary data.</text>
</comment>
<dbReference type="Gene3D" id="3.30.450.70">
    <property type="match status" value="1"/>
</dbReference>
<evidence type="ECO:0000313" key="1">
    <source>
        <dbReference type="EMBL" id="KAF2068366.1"/>
    </source>
</evidence>
<dbReference type="InterPro" id="IPR006722">
    <property type="entry name" value="Sedlin"/>
</dbReference>
<evidence type="ECO:0008006" key="3">
    <source>
        <dbReference type="Google" id="ProtNLM"/>
    </source>
</evidence>
<protein>
    <recommendedName>
        <fullName evidence="3">Trafficking protein particle complex subunit 2</fullName>
    </recommendedName>
</protein>
<dbReference type="AlphaFoldDB" id="A0A8J4PRU2"/>
<name>A0A8J4PRU2_9MYCE</name>
<keyword evidence="2" id="KW-1185">Reference proteome</keyword>
<accession>A0A8J4PRU2</accession>
<dbReference type="EMBL" id="AJWJ01001031">
    <property type="protein sequence ID" value="KAF2068366.1"/>
    <property type="molecule type" value="Genomic_DNA"/>
</dbReference>
<dbReference type="Proteomes" id="UP000695562">
    <property type="component" value="Unassembled WGS sequence"/>
</dbReference>
<dbReference type="PANTHER" id="PTHR12403">
    <property type="entry name" value="TRAFFICKING PROTEIN PARTICLE COMPLEX SUBUNIT 2"/>
    <property type="match status" value="1"/>
</dbReference>
<organism evidence="1 2">
    <name type="scientific">Polysphondylium violaceum</name>
    <dbReference type="NCBI Taxonomy" id="133409"/>
    <lineage>
        <taxon>Eukaryota</taxon>
        <taxon>Amoebozoa</taxon>
        <taxon>Evosea</taxon>
        <taxon>Eumycetozoa</taxon>
        <taxon>Dictyostelia</taxon>
        <taxon>Dictyosteliales</taxon>
        <taxon>Dictyosteliaceae</taxon>
        <taxon>Polysphondylium</taxon>
    </lineage>
</organism>
<dbReference type="SUPFAM" id="SSF64356">
    <property type="entry name" value="SNARE-like"/>
    <property type="match status" value="1"/>
</dbReference>